<reference evidence="1 2" key="1">
    <citation type="journal article" date="2024" name="Chem. Sci.">
        <title>Discovery of megapolipeptins by genome mining of a Burkholderiales bacteria collection.</title>
        <authorList>
            <person name="Paulo B.S."/>
            <person name="Recchia M.J.J."/>
            <person name="Lee S."/>
            <person name="Fergusson C.H."/>
            <person name="Romanowski S.B."/>
            <person name="Hernandez A."/>
            <person name="Krull N."/>
            <person name="Liu D.Y."/>
            <person name="Cavanagh H."/>
            <person name="Bos A."/>
            <person name="Gray C.A."/>
            <person name="Murphy B.T."/>
            <person name="Linington R.G."/>
            <person name="Eustaquio A.S."/>
        </authorList>
    </citation>
    <scope>NUCLEOTIDE SEQUENCE [LARGE SCALE GENOMIC DNA]</scope>
    <source>
        <strain evidence="1 2">RL18-126-BIB-B</strain>
    </source>
</reference>
<sequence length="229" mass="24002">MKLLHIDSSISGAQSVSRQLSASIVTRLKDALPGLGVSYRDLAAEPVPHQSPAARFAKLKSLYEAGALVGEVGEMVAAAMQGGAQVDASAQGEVEASNGALDEFLAADIVVIGAPMYNFGIPSQLKAWIDCLAAPGKTFSYTATGVEGLAGSKKVIVASSRGGFYSASSPMAFMDHQETFLSSFFRFIGITDVTFVRAEGVNTGPEQRQRALESALAEIALLKAECPRN</sequence>
<name>A0ACC7NIH0_9BURK</name>
<evidence type="ECO:0000313" key="1">
    <source>
        <dbReference type="EMBL" id="MFM0107352.1"/>
    </source>
</evidence>
<protein>
    <submittedName>
        <fullName evidence="1">FMN-dependent NADH-azoreductase</fullName>
    </submittedName>
</protein>
<organism evidence="1 2">
    <name type="scientific">Paraburkholderia rhynchosiae</name>
    <dbReference type="NCBI Taxonomy" id="487049"/>
    <lineage>
        <taxon>Bacteria</taxon>
        <taxon>Pseudomonadati</taxon>
        <taxon>Pseudomonadota</taxon>
        <taxon>Betaproteobacteria</taxon>
        <taxon>Burkholderiales</taxon>
        <taxon>Burkholderiaceae</taxon>
        <taxon>Paraburkholderia</taxon>
    </lineage>
</organism>
<dbReference type="Proteomes" id="UP001629235">
    <property type="component" value="Unassembled WGS sequence"/>
</dbReference>
<keyword evidence="2" id="KW-1185">Reference proteome</keyword>
<accession>A0ACC7NIH0</accession>
<gene>
    <name evidence="1" type="ORF">PQR01_28700</name>
</gene>
<evidence type="ECO:0000313" key="2">
    <source>
        <dbReference type="Proteomes" id="UP001629235"/>
    </source>
</evidence>
<dbReference type="EMBL" id="JAQQDW010000078">
    <property type="protein sequence ID" value="MFM0107352.1"/>
    <property type="molecule type" value="Genomic_DNA"/>
</dbReference>
<proteinExistence type="predicted"/>
<comment type="caution">
    <text evidence="1">The sequence shown here is derived from an EMBL/GenBank/DDBJ whole genome shotgun (WGS) entry which is preliminary data.</text>
</comment>